<dbReference type="GO" id="GO:0032259">
    <property type="term" value="P:methylation"/>
    <property type="evidence" value="ECO:0007669"/>
    <property type="project" value="UniProtKB-KW"/>
</dbReference>
<sequence length="114" mass="12461">MKSLSKSTCVREVLSTCADQSYLGILLNCCLCCSLASILHTPSNESCAKFFEASVLALEELHQFFVFITTPPWRARGGVESATTADMTLPIQLLTAQVIAKNIVLAGYKEMQKL</sequence>
<name>A0A1D6HUM3_MAIZE</name>
<dbReference type="AlphaFoldDB" id="A0A1D6HUM3"/>
<reference evidence="1" key="1">
    <citation type="submission" date="2015-12" db="EMBL/GenBank/DDBJ databases">
        <title>Update maize B73 reference genome by single molecule sequencing technologies.</title>
        <authorList>
            <consortium name="Maize Genome Sequencing Project"/>
            <person name="Ware D."/>
        </authorList>
    </citation>
    <scope>NUCLEOTIDE SEQUENCE [LARGE SCALE GENOMIC DNA]</scope>
    <source>
        <tissue evidence="1">Seedling</tissue>
    </source>
</reference>
<proteinExistence type="predicted"/>
<keyword evidence="1" id="KW-0489">Methyltransferase</keyword>
<protein>
    <submittedName>
        <fullName evidence="1">2-methoxy-6-polyprenyl-14-benzoquinol methylase mitochondrial</fullName>
    </submittedName>
</protein>
<gene>
    <name evidence="1" type="ORF">ZEAMMB73_Zm00001d019036</name>
</gene>
<organism evidence="1">
    <name type="scientific">Zea mays</name>
    <name type="common">Maize</name>
    <dbReference type="NCBI Taxonomy" id="4577"/>
    <lineage>
        <taxon>Eukaryota</taxon>
        <taxon>Viridiplantae</taxon>
        <taxon>Streptophyta</taxon>
        <taxon>Embryophyta</taxon>
        <taxon>Tracheophyta</taxon>
        <taxon>Spermatophyta</taxon>
        <taxon>Magnoliopsida</taxon>
        <taxon>Liliopsida</taxon>
        <taxon>Poales</taxon>
        <taxon>Poaceae</taxon>
        <taxon>PACMAD clade</taxon>
        <taxon>Panicoideae</taxon>
        <taxon>Andropogonodae</taxon>
        <taxon>Andropogoneae</taxon>
        <taxon>Tripsacinae</taxon>
        <taxon>Zea</taxon>
    </lineage>
</organism>
<dbReference type="GO" id="GO:0008168">
    <property type="term" value="F:methyltransferase activity"/>
    <property type="evidence" value="ECO:0007669"/>
    <property type="project" value="UniProtKB-KW"/>
</dbReference>
<accession>A0A1D6HUM3</accession>
<dbReference type="EMBL" id="CM007650">
    <property type="protein sequence ID" value="ONM51932.1"/>
    <property type="molecule type" value="Genomic_DNA"/>
</dbReference>
<evidence type="ECO:0000313" key="1">
    <source>
        <dbReference type="EMBL" id="ONM51932.1"/>
    </source>
</evidence>
<keyword evidence="1" id="KW-0808">Transferase</keyword>